<dbReference type="InterPro" id="IPR013149">
    <property type="entry name" value="ADH-like_C"/>
</dbReference>
<dbReference type="Gene3D" id="3.90.180.10">
    <property type="entry name" value="Medium-chain alcohol dehydrogenases, catalytic domain"/>
    <property type="match status" value="2"/>
</dbReference>
<protein>
    <recommendedName>
        <fullName evidence="6">Enoyl reductase (ER) domain-containing protein</fullName>
    </recommendedName>
</protein>
<reference evidence="4 5" key="1">
    <citation type="submission" date="2020-09" db="EMBL/GenBank/DDBJ databases">
        <title>De no assembly of potato wild relative species, Solanum commersonii.</title>
        <authorList>
            <person name="Cho K."/>
        </authorList>
    </citation>
    <scope>NUCLEOTIDE SEQUENCE [LARGE SCALE GENOMIC DNA]</scope>
    <source>
        <strain evidence="4">LZ3.2</strain>
        <tissue evidence="4">Leaf</tissue>
    </source>
</reference>
<dbReference type="Pfam" id="PF16884">
    <property type="entry name" value="ADH_N_2"/>
    <property type="match status" value="2"/>
</dbReference>
<dbReference type="InterPro" id="IPR041694">
    <property type="entry name" value="ADH_N_2"/>
</dbReference>
<dbReference type="Gene3D" id="3.40.50.720">
    <property type="entry name" value="NAD(P)-binding Rossmann-like Domain"/>
    <property type="match status" value="2"/>
</dbReference>
<dbReference type="InterPro" id="IPR036291">
    <property type="entry name" value="NAD(P)-bd_dom_sf"/>
</dbReference>
<name>A0A9J5W1W7_SOLCO</name>
<organism evidence="4 5">
    <name type="scientific">Solanum commersonii</name>
    <name type="common">Commerson's wild potato</name>
    <name type="synonym">Commerson's nightshade</name>
    <dbReference type="NCBI Taxonomy" id="4109"/>
    <lineage>
        <taxon>Eukaryota</taxon>
        <taxon>Viridiplantae</taxon>
        <taxon>Streptophyta</taxon>
        <taxon>Embryophyta</taxon>
        <taxon>Tracheophyta</taxon>
        <taxon>Spermatophyta</taxon>
        <taxon>Magnoliopsida</taxon>
        <taxon>eudicotyledons</taxon>
        <taxon>Gunneridae</taxon>
        <taxon>Pentapetalae</taxon>
        <taxon>asterids</taxon>
        <taxon>lamiids</taxon>
        <taxon>Solanales</taxon>
        <taxon>Solanaceae</taxon>
        <taxon>Solanoideae</taxon>
        <taxon>Solaneae</taxon>
        <taxon>Solanum</taxon>
    </lineage>
</organism>
<evidence type="ECO:0000259" key="3">
    <source>
        <dbReference type="Pfam" id="PF16884"/>
    </source>
</evidence>
<evidence type="ECO:0000313" key="5">
    <source>
        <dbReference type="Proteomes" id="UP000824120"/>
    </source>
</evidence>
<dbReference type="CDD" id="cd08295">
    <property type="entry name" value="double_bond_reductase_like"/>
    <property type="match status" value="1"/>
</dbReference>
<dbReference type="InterPro" id="IPR045010">
    <property type="entry name" value="MDR_fam"/>
</dbReference>
<gene>
    <name evidence="4" type="ORF">H5410_059094</name>
</gene>
<comment type="caution">
    <text evidence="4">The sequence shown here is derived from an EMBL/GenBank/DDBJ whole genome shotgun (WGS) entry which is preliminary data.</text>
</comment>
<feature type="domain" description="Oxidoreductase N-terminal" evidence="3">
    <location>
        <begin position="73"/>
        <end position="180"/>
    </location>
</feature>
<dbReference type="Pfam" id="PF00107">
    <property type="entry name" value="ADH_zinc_N"/>
    <property type="match status" value="2"/>
</dbReference>
<dbReference type="OrthoDB" id="809632at2759"/>
<evidence type="ECO:0000259" key="2">
    <source>
        <dbReference type="Pfam" id="PF00107"/>
    </source>
</evidence>
<dbReference type="InterPro" id="IPR011032">
    <property type="entry name" value="GroES-like_sf"/>
</dbReference>
<keyword evidence="5" id="KW-1185">Reference proteome</keyword>
<evidence type="ECO:0000256" key="1">
    <source>
        <dbReference type="ARBA" id="ARBA00023002"/>
    </source>
</evidence>
<evidence type="ECO:0000313" key="4">
    <source>
        <dbReference type="EMBL" id="KAG5569328.1"/>
    </source>
</evidence>
<sequence>MEGFLVSDHYHLYPKYLEMIIPQIKGVNVVYVEDIAEGLENAPKALVGLFYGRNVGKQVVMLSQMGEEVMNNKQIILKHYVEGYPNESDMEFKNSIIKLNVPEGSNVVVLMNLYLSCDPYMRSRMKNLEDSYVESFTPGYPITGCGVAKVLKSGDSNFQEGDLVWGMIGWEEYSIVTPAQSFLFKIHDKNVPLSYYTGILAYVGFYEVCSPKKGETVFVSAASGAVGQLVGQFAKMLGCYVVGSAGTKQKVDMLKSKFGFDEAFNYKEEQDLDAVLKRYFSDGIDIYFDNVGGKMFDAVLLNMKLHGRIAMCGMISQYNLKKTEGVHNLLSLIAKRIRMEGFIVSDHYHLYPKYLEMIIPQIKGGNIVYVEDIVEGLENAPNALVGLFYGRNVGKQVVMLEMAEEMMNNKQIILKHYVEGYPKESDMEFKNSIIKLNAPEGSNVVILKNLYLSCDPYMRNRMSKLEGSYIQSFTPGYLITGYGVSKVLKSGDSNFQEGDLVWGMTGWEEYTSIVTTTQSMFKIDHDKDGETVFVSAASGAVGQLVGQFAKMLGCYIVGSAGNKQKVDMLKTKFGFDEAFNYKEEQDLDATLMRYFPDGIDIYFENVGGKMLDAVLVNMKLHGRIAVCGMISQYNLDKTEGVHNLFCLIAKRIRMEGFLVFDYCHLYPKYLEMIIPQIKAGNIVYVEDIAEGLESAPSALVGLFSGLNVGKQVVMISCE</sequence>
<dbReference type="GO" id="GO:0032440">
    <property type="term" value="F:2-alkenal reductase [NAD(P)H] activity"/>
    <property type="evidence" value="ECO:0007669"/>
    <property type="project" value="TreeGrafter"/>
</dbReference>
<feature type="domain" description="Alcohol dehydrogenase-like C-terminal" evidence="2">
    <location>
        <begin position="540"/>
        <end position="672"/>
    </location>
</feature>
<feature type="domain" description="Alcohol dehydrogenase-like C-terminal" evidence="2">
    <location>
        <begin position="225"/>
        <end position="358"/>
    </location>
</feature>
<accession>A0A9J5W1W7</accession>
<dbReference type="Proteomes" id="UP000824120">
    <property type="component" value="Chromosome 12"/>
</dbReference>
<feature type="domain" description="Oxidoreductase N-terminal" evidence="3">
    <location>
        <begin position="410"/>
        <end position="512"/>
    </location>
</feature>
<keyword evidence="1" id="KW-0560">Oxidoreductase</keyword>
<evidence type="ECO:0008006" key="6">
    <source>
        <dbReference type="Google" id="ProtNLM"/>
    </source>
</evidence>
<dbReference type="SUPFAM" id="SSF51735">
    <property type="entry name" value="NAD(P)-binding Rossmann-fold domains"/>
    <property type="match status" value="2"/>
</dbReference>
<proteinExistence type="predicted"/>
<dbReference type="EMBL" id="JACXVP010000012">
    <property type="protein sequence ID" value="KAG5569328.1"/>
    <property type="molecule type" value="Genomic_DNA"/>
</dbReference>
<dbReference type="FunFam" id="3.40.50.720:FF:000121">
    <property type="entry name" value="Prostaglandin reductase 2"/>
    <property type="match status" value="2"/>
</dbReference>
<dbReference type="PANTHER" id="PTHR43205">
    <property type="entry name" value="PROSTAGLANDIN REDUCTASE"/>
    <property type="match status" value="1"/>
</dbReference>
<dbReference type="AlphaFoldDB" id="A0A9J5W1W7"/>
<dbReference type="PANTHER" id="PTHR43205:SF64">
    <property type="entry name" value="ENOYL REDUCTASE (ER) DOMAIN-CONTAINING PROTEIN"/>
    <property type="match status" value="1"/>
</dbReference>
<dbReference type="SUPFAM" id="SSF50129">
    <property type="entry name" value="GroES-like"/>
    <property type="match status" value="3"/>
</dbReference>